<dbReference type="PANTHER" id="PTHR24148:SF82">
    <property type="entry name" value="HETEROKARYON INCOMPATIBILITY DOMAIN-CONTAINING PROTEIN"/>
    <property type="match status" value="1"/>
</dbReference>
<evidence type="ECO:0000313" key="2">
    <source>
        <dbReference type="EMBL" id="GIZ44340.1"/>
    </source>
</evidence>
<organism evidence="2 3">
    <name type="scientific">Cercospora kikuchii</name>
    <dbReference type="NCBI Taxonomy" id="84275"/>
    <lineage>
        <taxon>Eukaryota</taxon>
        <taxon>Fungi</taxon>
        <taxon>Dikarya</taxon>
        <taxon>Ascomycota</taxon>
        <taxon>Pezizomycotina</taxon>
        <taxon>Dothideomycetes</taxon>
        <taxon>Dothideomycetidae</taxon>
        <taxon>Mycosphaerellales</taxon>
        <taxon>Mycosphaerellaceae</taxon>
        <taxon>Cercospora</taxon>
    </lineage>
</organism>
<dbReference type="PANTHER" id="PTHR24148">
    <property type="entry name" value="ANKYRIN REPEAT DOMAIN-CONTAINING PROTEIN 39 HOMOLOG-RELATED"/>
    <property type="match status" value="1"/>
</dbReference>
<dbReference type="OrthoDB" id="2157530at2759"/>
<keyword evidence="3" id="KW-1185">Reference proteome</keyword>
<feature type="domain" description="Heterokaryon incompatibility" evidence="1">
    <location>
        <begin position="46"/>
        <end position="188"/>
    </location>
</feature>
<proteinExistence type="predicted"/>
<dbReference type="Pfam" id="PF06985">
    <property type="entry name" value="HET"/>
    <property type="match status" value="1"/>
</dbReference>
<name>A0A9P3FJ65_9PEZI</name>
<protein>
    <recommendedName>
        <fullName evidence="1">Heterokaryon incompatibility domain-containing protein</fullName>
    </recommendedName>
</protein>
<comment type="caution">
    <text evidence="2">The sequence shown here is derived from an EMBL/GenBank/DDBJ whole genome shotgun (WGS) entry which is preliminary data.</text>
</comment>
<dbReference type="AlphaFoldDB" id="A0A9P3FJ65"/>
<dbReference type="GeneID" id="68293116"/>
<dbReference type="RefSeq" id="XP_044658827.1">
    <property type="nucleotide sequence ID" value="XM_044802892.1"/>
</dbReference>
<sequence>MAEPLYMPLNAAESQIRLLVIDPDEHEATVSCTMQMVRLGEQAFDAPSYCWGNPVKDTRIIVNGTQLMVTANLAAALSHFRQSGVSSDVSIWIDAICINQADNTERGSQVQLMGSLYQQARKVHVWLGDESAVPRASMQALAELSEYMLQYDAEHWIKKEDSNSVQKFRDLLTLIQNAYWTRAWVQQEIAFAMCCVIHGSGMMVQLDGIPSHATLPFFDVYRQLELTGCQSHEIRSLRDSLRASLYQVATTGFVAKIRQFAHEPSYARLITGIFLSYRPLRATDPRDKVYGMLGLLPGSLDLSPDYTKPVSEVYTDLTVELIKATQDLEIMNEACSGSADLPTWVPDLRIPRQFPGRFLDKVKGSRASAGLPADISVEGNTLLRTKGWNIDVVELIERGVNKITDLNDLRAQLTRWRSLFDQSAARSPGQHTEQQVSGAFWNAITHSIALQEHRRFNESDAHLCTSILQSDNAVQDATSEQIVTLWTETLEHYDLLLTAQGHIGQVPKGHAEINDDLLLLVGAYTPFTATRKSIEGKAAFVLRSPCAVLPFDLHPVDGKFKLEHEIVTGDFLVRKAGLESLSDALQEKQAVLDMFEEVLVC</sequence>
<dbReference type="Proteomes" id="UP000825890">
    <property type="component" value="Unassembled WGS sequence"/>
</dbReference>
<evidence type="ECO:0000313" key="3">
    <source>
        <dbReference type="Proteomes" id="UP000825890"/>
    </source>
</evidence>
<dbReference type="EMBL" id="BOLY01000004">
    <property type="protein sequence ID" value="GIZ44340.1"/>
    <property type="molecule type" value="Genomic_DNA"/>
</dbReference>
<accession>A0A9P3FJ65</accession>
<gene>
    <name evidence="2" type="ORF">CKM354_000754100</name>
</gene>
<reference evidence="2 3" key="1">
    <citation type="submission" date="2021-01" db="EMBL/GenBank/DDBJ databases">
        <title>Cercospora kikuchii MAFF 305040 whole genome shotgun sequence.</title>
        <authorList>
            <person name="Kashiwa T."/>
            <person name="Suzuki T."/>
        </authorList>
    </citation>
    <scope>NUCLEOTIDE SEQUENCE [LARGE SCALE GENOMIC DNA]</scope>
    <source>
        <strain evidence="2 3">MAFF 305040</strain>
    </source>
</reference>
<dbReference type="InterPro" id="IPR052895">
    <property type="entry name" value="HetReg/Transcr_Mod"/>
</dbReference>
<evidence type="ECO:0000259" key="1">
    <source>
        <dbReference type="Pfam" id="PF06985"/>
    </source>
</evidence>
<dbReference type="InterPro" id="IPR010730">
    <property type="entry name" value="HET"/>
</dbReference>